<sequence>MIESLQNLAAADQPDAALLLLGCDLEAAMQAEETLPASASSELASASERVWRAIRAISALEAQTDSGLLVKAKAVARAYAELAAFEDDDAGADQRALASLVRDVLAGRKMAA</sequence>
<proteinExistence type="predicted"/>
<evidence type="ECO:0000313" key="1">
    <source>
        <dbReference type="EMBL" id="CAJ0890939.1"/>
    </source>
</evidence>
<dbReference type="EMBL" id="OY288114">
    <property type="protein sequence ID" value="CAJ0890939.1"/>
    <property type="molecule type" value="Genomic_DNA"/>
</dbReference>
<reference evidence="1" key="1">
    <citation type="submission" date="2023-07" db="EMBL/GenBank/DDBJ databases">
        <authorList>
            <person name="Pelsma A.J. K."/>
        </authorList>
    </citation>
    <scope>NUCLEOTIDE SEQUENCE</scope>
</reference>
<dbReference type="AlphaFoldDB" id="A0AA48M388"/>
<protein>
    <submittedName>
        <fullName evidence="1">Uncharacterized protein</fullName>
    </submittedName>
</protein>
<name>A0AA48M388_9ZZZZ</name>
<gene>
    <name evidence="1" type="ORF">AMST5_04092</name>
</gene>
<accession>A0AA48M388</accession>
<organism evidence="1">
    <name type="scientific">freshwater sediment metagenome</name>
    <dbReference type="NCBI Taxonomy" id="556182"/>
    <lineage>
        <taxon>unclassified sequences</taxon>
        <taxon>metagenomes</taxon>
        <taxon>ecological metagenomes</taxon>
    </lineage>
</organism>